<feature type="transmembrane region" description="Helical" evidence="1">
    <location>
        <begin position="60"/>
        <end position="81"/>
    </location>
</feature>
<evidence type="ECO:0000313" key="3">
    <source>
        <dbReference type="Proteomes" id="UP000192610"/>
    </source>
</evidence>
<gene>
    <name evidence="2" type="ORF">A4H97_11495</name>
</gene>
<evidence type="ECO:0000256" key="1">
    <source>
        <dbReference type="SAM" id="Phobius"/>
    </source>
</evidence>
<sequence>MNIQRRILFKSLVTPFYRQNAALLVFVYYMMTLAIGRANGVGLLEYHYSLIRGMLTNAPFLLAVLGLWLTYAIKCGQFVTNTLQKPAFSYLYQLSLLNVRKVYWLLLQVQLMLFLPVLSYLVAVMGIGYHEHWIPFANLAFLFVVFVCAVCAGWYLYLLQRQGEFPFVIKWKLSSLLIRKSYSQFLVRYVLEKGKLLFFVTKLYNCASLYLMLDGRDPARHTDIRMMALFFSAGMLGHGILVHRLKEMENTGLSFYRSLPVPVSRRFAQYGWFYFYLFIPEIIAIISRTPSCLTYAEAGFFIFFGYGILLLLNSLQLYNYTNLKNYLVNVAQLFFAVIIAMVTRQLLTLSIIFFVLAIILFFHRYYRFEPQQNPDL</sequence>
<feature type="transmembrane region" description="Helical" evidence="1">
    <location>
        <begin position="21"/>
        <end position="40"/>
    </location>
</feature>
<keyword evidence="1" id="KW-0472">Membrane</keyword>
<feature type="transmembrane region" description="Helical" evidence="1">
    <location>
        <begin position="293"/>
        <end position="314"/>
    </location>
</feature>
<dbReference type="EMBL" id="LVXG01000056">
    <property type="protein sequence ID" value="OQP42781.1"/>
    <property type="molecule type" value="Genomic_DNA"/>
</dbReference>
<protein>
    <submittedName>
        <fullName evidence="2">Uncharacterized protein</fullName>
    </submittedName>
</protein>
<feature type="transmembrane region" description="Helical" evidence="1">
    <location>
        <begin position="102"/>
        <end position="127"/>
    </location>
</feature>
<reference evidence="3" key="1">
    <citation type="submission" date="2016-04" db="EMBL/GenBank/DDBJ databases">
        <authorList>
            <person name="Chen L."/>
            <person name="Zhuang W."/>
            <person name="Wang G."/>
        </authorList>
    </citation>
    <scope>NUCLEOTIDE SEQUENCE [LARGE SCALE GENOMIC DNA]</scope>
    <source>
        <strain evidence="3">17621</strain>
    </source>
</reference>
<dbReference type="STRING" id="354355.SAMN05660816_02967"/>
<name>A0A1V9E9L6_9BACT</name>
<dbReference type="AlphaFoldDB" id="A0A1V9E9L6"/>
<evidence type="ECO:0000313" key="2">
    <source>
        <dbReference type="EMBL" id="OQP42781.1"/>
    </source>
</evidence>
<accession>A0A1V9E9L6</accession>
<comment type="caution">
    <text evidence="2">The sequence shown here is derived from an EMBL/GenBank/DDBJ whole genome shotgun (WGS) entry which is preliminary data.</text>
</comment>
<keyword evidence="1" id="KW-0812">Transmembrane</keyword>
<dbReference type="OrthoDB" id="647466at2"/>
<organism evidence="2 3">
    <name type="scientific">Niastella yeongjuensis</name>
    <dbReference type="NCBI Taxonomy" id="354355"/>
    <lineage>
        <taxon>Bacteria</taxon>
        <taxon>Pseudomonadati</taxon>
        <taxon>Bacteroidota</taxon>
        <taxon>Chitinophagia</taxon>
        <taxon>Chitinophagales</taxon>
        <taxon>Chitinophagaceae</taxon>
        <taxon>Niastella</taxon>
    </lineage>
</organism>
<dbReference type="Proteomes" id="UP000192610">
    <property type="component" value="Unassembled WGS sequence"/>
</dbReference>
<keyword evidence="3" id="KW-1185">Reference proteome</keyword>
<feature type="transmembrane region" description="Helical" evidence="1">
    <location>
        <begin position="326"/>
        <end position="343"/>
    </location>
</feature>
<feature type="transmembrane region" description="Helical" evidence="1">
    <location>
        <begin position="133"/>
        <end position="157"/>
    </location>
</feature>
<feature type="transmembrane region" description="Helical" evidence="1">
    <location>
        <begin position="196"/>
        <end position="213"/>
    </location>
</feature>
<feature type="transmembrane region" description="Helical" evidence="1">
    <location>
        <begin position="349"/>
        <end position="366"/>
    </location>
</feature>
<keyword evidence="1" id="KW-1133">Transmembrane helix</keyword>
<feature type="transmembrane region" description="Helical" evidence="1">
    <location>
        <begin position="225"/>
        <end position="246"/>
    </location>
</feature>
<feature type="transmembrane region" description="Helical" evidence="1">
    <location>
        <begin position="267"/>
        <end position="287"/>
    </location>
</feature>
<dbReference type="RefSeq" id="WP_081203195.1">
    <property type="nucleotide sequence ID" value="NZ_FOCZ01000005.1"/>
</dbReference>
<proteinExistence type="predicted"/>